<protein>
    <submittedName>
        <fullName evidence="2">Pimeloyl-ACP methyl ester carboxylesterase</fullName>
    </submittedName>
</protein>
<sequence length="272" mass="31256">MVPISGFIKYEDNEVHCLRMGSGPKLLIAFHGFNNDAAVFEPLARLLQQEYTVISVDLPGHGKTRWNSAYMEKKALMAIVQGIRNNFGVEKFDLLGFSLGGRVVLNILELQPNWVDKALLLAADGMQKNFWYGLATRNPAGKIIFKKIIADPQRWISKMAWLRKYNLVDESRFKFAKTRLTDDTIRHQLSYVWPVMSRLIPNINLVKWNINKYKVTTIVVMGRHDRIFPPDQGERFIKNLKQAQLRVLDAGHNLVQEALQQQIAELLLPKTD</sequence>
<evidence type="ECO:0000259" key="1">
    <source>
        <dbReference type="Pfam" id="PF00561"/>
    </source>
</evidence>
<evidence type="ECO:0000313" key="3">
    <source>
        <dbReference type="Proteomes" id="UP000240572"/>
    </source>
</evidence>
<dbReference type="InterPro" id="IPR050266">
    <property type="entry name" value="AB_hydrolase_sf"/>
</dbReference>
<dbReference type="InterPro" id="IPR000073">
    <property type="entry name" value="AB_hydrolase_1"/>
</dbReference>
<gene>
    <name evidence="2" type="ORF">B0I18_11389</name>
</gene>
<organism evidence="2 3">
    <name type="scientific">Taibaiella chishuiensis</name>
    <dbReference type="NCBI Taxonomy" id="1434707"/>
    <lineage>
        <taxon>Bacteria</taxon>
        <taxon>Pseudomonadati</taxon>
        <taxon>Bacteroidota</taxon>
        <taxon>Chitinophagia</taxon>
        <taxon>Chitinophagales</taxon>
        <taxon>Chitinophagaceae</taxon>
        <taxon>Taibaiella</taxon>
    </lineage>
</organism>
<feature type="domain" description="AB hydrolase-1" evidence="1">
    <location>
        <begin position="26"/>
        <end position="254"/>
    </location>
</feature>
<dbReference type="AlphaFoldDB" id="A0A2P8CVU2"/>
<reference evidence="2 3" key="1">
    <citation type="submission" date="2018-03" db="EMBL/GenBank/DDBJ databases">
        <title>Genomic Encyclopedia of Type Strains, Phase III (KMG-III): the genomes of soil and plant-associated and newly described type strains.</title>
        <authorList>
            <person name="Whitman W."/>
        </authorList>
    </citation>
    <scope>NUCLEOTIDE SEQUENCE [LARGE SCALE GENOMIC DNA]</scope>
    <source>
        <strain evidence="2 3">CGMCC 1.12700</strain>
    </source>
</reference>
<evidence type="ECO:0000313" key="2">
    <source>
        <dbReference type="EMBL" id="PSK89077.1"/>
    </source>
</evidence>
<accession>A0A2P8CVU2</accession>
<comment type="caution">
    <text evidence="2">The sequence shown here is derived from an EMBL/GenBank/DDBJ whole genome shotgun (WGS) entry which is preliminary data.</text>
</comment>
<dbReference type="RefSeq" id="WP_106525100.1">
    <property type="nucleotide sequence ID" value="NZ_PYGD01000013.1"/>
</dbReference>
<proteinExistence type="predicted"/>
<dbReference type="Proteomes" id="UP000240572">
    <property type="component" value="Unassembled WGS sequence"/>
</dbReference>
<dbReference type="OrthoDB" id="975949at2"/>
<keyword evidence="3" id="KW-1185">Reference proteome</keyword>
<dbReference type="SUPFAM" id="SSF53474">
    <property type="entry name" value="alpha/beta-Hydrolases"/>
    <property type="match status" value="1"/>
</dbReference>
<dbReference type="InterPro" id="IPR029058">
    <property type="entry name" value="AB_hydrolase_fold"/>
</dbReference>
<dbReference type="PRINTS" id="PR00111">
    <property type="entry name" value="ABHYDROLASE"/>
</dbReference>
<dbReference type="EMBL" id="PYGD01000013">
    <property type="protein sequence ID" value="PSK89077.1"/>
    <property type="molecule type" value="Genomic_DNA"/>
</dbReference>
<dbReference type="Pfam" id="PF00561">
    <property type="entry name" value="Abhydrolase_1"/>
    <property type="match status" value="1"/>
</dbReference>
<name>A0A2P8CVU2_9BACT</name>
<dbReference type="PANTHER" id="PTHR43798">
    <property type="entry name" value="MONOACYLGLYCEROL LIPASE"/>
    <property type="match status" value="1"/>
</dbReference>
<dbReference type="Gene3D" id="3.40.50.1820">
    <property type="entry name" value="alpha/beta hydrolase"/>
    <property type="match status" value="1"/>
</dbReference>